<proteinExistence type="predicted"/>
<dbReference type="HOGENOM" id="CLU_2146976_0_0_1"/>
<evidence type="ECO:0000313" key="1">
    <source>
        <dbReference type="EMBL" id="GAC96335.1"/>
    </source>
</evidence>
<dbReference type="EMBL" id="DF238801">
    <property type="protein sequence ID" value="GAC96335.1"/>
    <property type="molecule type" value="Genomic_DNA"/>
</dbReference>
<evidence type="ECO:0000313" key="2">
    <source>
        <dbReference type="Proteomes" id="UP000014071"/>
    </source>
</evidence>
<gene>
    <name evidence="1" type="ORF">PHSY_003915</name>
</gene>
<accession>R9PE45</accession>
<dbReference type="Proteomes" id="UP000014071">
    <property type="component" value="Unassembled WGS sequence"/>
</dbReference>
<dbReference type="RefSeq" id="XP_012189922.1">
    <property type="nucleotide sequence ID" value="XM_012334532.1"/>
</dbReference>
<sequence>MRRSSRGTGHDPLRTACSSANLADRSSADSGSCSRNSEACLRVRHASAAFGTEASAGSGPRTEVIGSGGEPVRLCGSGWHSRCDCANDHTDELVKVVMTYQCIGDPTEAQLQ</sequence>
<keyword evidence="2" id="KW-1185">Reference proteome</keyword>
<dbReference type="GeneID" id="24109201"/>
<reference evidence="2" key="1">
    <citation type="journal article" date="2013" name="Genome Announc.">
        <title>Draft genome sequence of the basidiomycetous yeast-like fungus Pseudozyma hubeiensis SY62, which produces an abundant amount of the biosurfactant mannosylerythritol lipids.</title>
        <authorList>
            <person name="Konishi M."/>
            <person name="Hatada Y."/>
            <person name="Horiuchi J."/>
        </authorList>
    </citation>
    <scope>NUCLEOTIDE SEQUENCE [LARGE SCALE GENOMIC DNA]</scope>
    <source>
        <strain evidence="2">SY62</strain>
    </source>
</reference>
<protein>
    <submittedName>
        <fullName evidence="1">GPI transamidase component GPI16</fullName>
    </submittedName>
</protein>
<name>R9PE45_PSEHS</name>
<dbReference type="AlphaFoldDB" id="R9PE45"/>
<organism evidence="1 2">
    <name type="scientific">Pseudozyma hubeiensis (strain SY62)</name>
    <name type="common">Yeast</name>
    <dbReference type="NCBI Taxonomy" id="1305764"/>
    <lineage>
        <taxon>Eukaryota</taxon>
        <taxon>Fungi</taxon>
        <taxon>Dikarya</taxon>
        <taxon>Basidiomycota</taxon>
        <taxon>Ustilaginomycotina</taxon>
        <taxon>Ustilaginomycetes</taxon>
        <taxon>Ustilaginales</taxon>
        <taxon>Ustilaginaceae</taxon>
        <taxon>Pseudozyma</taxon>
    </lineage>
</organism>